<name>A0ACC3MDH5_9PEZI</name>
<sequence length="840" mass="94840">MPATEIGPNANCNRDCCECSRQFKDFKLYDKERIDPRFLIYYSNVEAGAKTRGLARSILRDRRHLQEKLSRHGDAVMAKWKKIDQGRRSELISKAQPTMYLRKHPVQRVSFELDDDFPSGGSTLLDNPTQDQVEAALDTQERIKNGVMLPYLSVEGLREDPMKLLSLLHHRAYSAPEEWVMLDVAQTNVAFELGNLCREDNKGCVIMFGDRYGELTTYDREQCHRWNYIGFHRANLILEAQAALLDFLHKITDLIATPTSISTGDARWTAVINAGLKASGEVESWSCFINQPFSAPQVFDASRYLKRARGLLAAAEDHLRFLQTDPTYMHEFVAKQLRGEHMANMSAPKKWSFVVSDLMVHPIKSIRQLRDLVSECKHAAQIYEAHEFQARAGATIPKECDSASGALEFISINLFHHARRHLEQLLRQSPGFHRNFKYLSPTKGKYGSVLHNISEKGGCVTSTYFRDEPLLWALMNLIKNPEDADAIDVSFLFGFVDEIIRSSTKERARIDQTLYDLLARMALYAEVFVGIRSTRPLVTNGSYNALSAETKQRPAWRLWCCTPGNLTVSETTKLTELLKAFYEQPLAKGKRNEGWLDALTVSRGKLSAFWAEAARVRRREVTGIGFSAEDVEKDIHCLRADASDDHLAELKLEREIVAAFTAAEQARKDRVDNAGPMQTMWGAAVEAKAELAKDSTKLKTRPDEDTKAASSTVVVTPQHVQVTEEQEHTCSIVQVKAESFRIFTKMFPSDGQEAKGVEKWQQFVTAMVDAGCSAVHVGGSAVSFEQVAGISNGMKRTIVFHKPHPELNIDAKMLQIVGKRLRKWFGWDKETFVVRGKSVE</sequence>
<protein>
    <submittedName>
        <fullName evidence="1">Uncharacterized protein</fullName>
    </submittedName>
</protein>
<dbReference type="Proteomes" id="UP001281147">
    <property type="component" value="Unassembled WGS sequence"/>
</dbReference>
<organism evidence="1 2">
    <name type="scientific">Vermiconidia calcicola</name>
    <dbReference type="NCBI Taxonomy" id="1690605"/>
    <lineage>
        <taxon>Eukaryota</taxon>
        <taxon>Fungi</taxon>
        <taxon>Dikarya</taxon>
        <taxon>Ascomycota</taxon>
        <taxon>Pezizomycotina</taxon>
        <taxon>Dothideomycetes</taxon>
        <taxon>Dothideomycetidae</taxon>
        <taxon>Mycosphaerellales</taxon>
        <taxon>Extremaceae</taxon>
        <taxon>Vermiconidia</taxon>
    </lineage>
</organism>
<proteinExistence type="predicted"/>
<comment type="caution">
    <text evidence="1">The sequence shown here is derived from an EMBL/GenBank/DDBJ whole genome shotgun (WGS) entry which is preliminary data.</text>
</comment>
<evidence type="ECO:0000313" key="1">
    <source>
        <dbReference type="EMBL" id="KAK3686551.1"/>
    </source>
</evidence>
<dbReference type="EMBL" id="JAUTXU010000314">
    <property type="protein sequence ID" value="KAK3686551.1"/>
    <property type="molecule type" value="Genomic_DNA"/>
</dbReference>
<reference evidence="1" key="1">
    <citation type="submission" date="2023-07" db="EMBL/GenBank/DDBJ databases">
        <title>Black Yeasts Isolated from many extreme environments.</title>
        <authorList>
            <person name="Coleine C."/>
            <person name="Stajich J.E."/>
            <person name="Selbmann L."/>
        </authorList>
    </citation>
    <scope>NUCLEOTIDE SEQUENCE</scope>
    <source>
        <strain evidence="1">CCFEE 5714</strain>
    </source>
</reference>
<accession>A0ACC3MDH5</accession>
<evidence type="ECO:0000313" key="2">
    <source>
        <dbReference type="Proteomes" id="UP001281147"/>
    </source>
</evidence>
<keyword evidence="2" id="KW-1185">Reference proteome</keyword>
<gene>
    <name evidence="1" type="ORF">LTR37_019721</name>
</gene>